<reference evidence="2 3" key="1">
    <citation type="journal article" date="2016" name="Front. Microbiol.">
        <title>Comprehensive Phylogenetic Analysis of Bovine Non-aureus Staphylococci Species Based on Whole-Genome Sequencing.</title>
        <authorList>
            <person name="Naushad S."/>
            <person name="Barkema H.W."/>
            <person name="Luby C."/>
            <person name="Condas L.A."/>
            <person name="Nobrega D.B."/>
            <person name="Carson D.A."/>
            <person name="De Buck J."/>
        </authorList>
    </citation>
    <scope>NUCLEOTIDE SEQUENCE [LARGE SCALE GENOMIC DNA]</scope>
    <source>
        <strain evidence="2 3">SNUC 1231</strain>
    </source>
</reference>
<dbReference type="RefSeq" id="WP_073505683.1">
    <property type="nucleotide sequence ID" value="NZ_CP018199.1"/>
</dbReference>
<dbReference type="EMBL" id="PZFQ01000014">
    <property type="protein sequence ID" value="PTI76074.1"/>
    <property type="molecule type" value="Genomic_DNA"/>
</dbReference>
<evidence type="ECO:0000313" key="3">
    <source>
        <dbReference type="Proteomes" id="UP000241960"/>
    </source>
</evidence>
<dbReference type="PANTHER" id="PTHR30212:SF4">
    <property type="entry name" value="MOSC DOMAIN-CONTAINING PROTEIN"/>
    <property type="match status" value="1"/>
</dbReference>
<feature type="domain" description="MOSC" evidence="1">
    <location>
        <begin position="31"/>
        <end position="164"/>
    </location>
</feature>
<dbReference type="PROSITE" id="PS51340">
    <property type="entry name" value="MOSC"/>
    <property type="match status" value="1"/>
</dbReference>
<name>A0A9Q6HQA6_9STAP</name>
<evidence type="ECO:0000259" key="1">
    <source>
        <dbReference type="PROSITE" id="PS51340"/>
    </source>
</evidence>
<dbReference type="Proteomes" id="UP000241960">
    <property type="component" value="Unassembled WGS sequence"/>
</dbReference>
<dbReference type="GO" id="GO:0030170">
    <property type="term" value="F:pyridoxal phosphate binding"/>
    <property type="evidence" value="ECO:0007669"/>
    <property type="project" value="InterPro"/>
</dbReference>
<dbReference type="PANTHER" id="PTHR30212">
    <property type="entry name" value="PROTEIN YIIM"/>
    <property type="match status" value="1"/>
</dbReference>
<dbReference type="InterPro" id="IPR011037">
    <property type="entry name" value="Pyrv_Knase-like_insert_dom_sf"/>
</dbReference>
<dbReference type="Gene3D" id="2.40.33.20">
    <property type="entry name" value="PK beta-barrel domain-like"/>
    <property type="match status" value="1"/>
</dbReference>
<gene>
    <name evidence="2" type="ORF">BU058_05715</name>
</gene>
<sequence>MIYALNAISTGKIQDLPYSKKRPMRSALNKEKFQGSMLLTKNGFIEDEQEYKGHGGPNKAVCVYSKKNYKLWKDDLPTLPNYAMFGENLTVLDLDEKDVHFGDQFSLGEAIVEVAEIREPCWKIQEKYQIPDLVKRMSRSCRTGFYFRVLEEGVVHDSSNLKLIKSADKATSLSVFELNDIYYNDNKNISRLTYALNNPYLTDERISKLEKFLKRAQTLENK</sequence>
<dbReference type="SUPFAM" id="SSF50800">
    <property type="entry name" value="PK beta-barrel domain-like"/>
    <property type="match status" value="1"/>
</dbReference>
<dbReference type="AlphaFoldDB" id="A0A9Q6HQA6"/>
<proteinExistence type="predicted"/>
<evidence type="ECO:0000313" key="2">
    <source>
        <dbReference type="EMBL" id="PTI76074.1"/>
    </source>
</evidence>
<dbReference type="Pfam" id="PF03473">
    <property type="entry name" value="MOSC"/>
    <property type="match status" value="1"/>
</dbReference>
<dbReference type="GO" id="GO:0030151">
    <property type="term" value="F:molybdenum ion binding"/>
    <property type="evidence" value="ECO:0007669"/>
    <property type="project" value="InterPro"/>
</dbReference>
<dbReference type="InterPro" id="IPR052353">
    <property type="entry name" value="Benzoxazolinone_Detox_Enz"/>
</dbReference>
<dbReference type="InterPro" id="IPR005302">
    <property type="entry name" value="MoCF_Sase_C"/>
</dbReference>
<organism evidence="2 3">
    <name type="scientific">Staphylococcus succinus</name>
    <dbReference type="NCBI Taxonomy" id="61015"/>
    <lineage>
        <taxon>Bacteria</taxon>
        <taxon>Bacillati</taxon>
        <taxon>Bacillota</taxon>
        <taxon>Bacilli</taxon>
        <taxon>Bacillales</taxon>
        <taxon>Staphylococcaceae</taxon>
        <taxon>Staphylococcus</taxon>
    </lineage>
</organism>
<comment type="caution">
    <text evidence="2">The sequence shown here is derived from an EMBL/GenBank/DDBJ whole genome shotgun (WGS) entry which is preliminary data.</text>
</comment>
<dbReference type="GO" id="GO:0003824">
    <property type="term" value="F:catalytic activity"/>
    <property type="evidence" value="ECO:0007669"/>
    <property type="project" value="InterPro"/>
</dbReference>
<accession>A0A9Q6HQA6</accession>
<protein>
    <submittedName>
        <fullName evidence="2">MOSC domain-containing protein</fullName>
    </submittedName>
</protein>